<dbReference type="GO" id="GO:0042803">
    <property type="term" value="F:protein homodimerization activity"/>
    <property type="evidence" value="ECO:0007669"/>
    <property type="project" value="UniProtKB-ARBA"/>
</dbReference>
<dbReference type="GO" id="GO:0004674">
    <property type="term" value="F:protein serine/threonine kinase activity"/>
    <property type="evidence" value="ECO:0007669"/>
    <property type="project" value="UniProtKB-KW"/>
</dbReference>
<evidence type="ECO:0000256" key="7">
    <source>
        <dbReference type="ARBA" id="ARBA00022741"/>
    </source>
</evidence>
<evidence type="ECO:0000256" key="17">
    <source>
        <dbReference type="PROSITE-ProRule" id="PRU00206"/>
    </source>
</evidence>
<name>A0AAV0JPB8_9ROSI</name>
<dbReference type="Gene3D" id="3.30.200.20">
    <property type="entry name" value="Phosphorylase Kinase, domain 1"/>
    <property type="match status" value="1"/>
</dbReference>
<evidence type="ECO:0000256" key="3">
    <source>
        <dbReference type="ARBA" id="ARBA00022527"/>
    </source>
</evidence>
<dbReference type="InterPro" id="IPR001245">
    <property type="entry name" value="Ser-Thr/Tyr_kinase_cat_dom"/>
</dbReference>
<dbReference type="Gene3D" id="2.130.10.30">
    <property type="entry name" value="Regulator of chromosome condensation 1/beta-lactamase-inhibitor protein II"/>
    <property type="match status" value="2"/>
</dbReference>
<proteinExistence type="predicted"/>
<comment type="catalytic activity">
    <reaction evidence="15">
        <text>L-threonyl-[protein] + ATP = O-phospho-L-threonyl-[protein] + ADP + H(+)</text>
        <dbReference type="Rhea" id="RHEA:46608"/>
        <dbReference type="Rhea" id="RHEA-COMP:11060"/>
        <dbReference type="Rhea" id="RHEA-COMP:11605"/>
        <dbReference type="ChEBI" id="CHEBI:15378"/>
        <dbReference type="ChEBI" id="CHEBI:30013"/>
        <dbReference type="ChEBI" id="CHEBI:30616"/>
        <dbReference type="ChEBI" id="CHEBI:61977"/>
        <dbReference type="ChEBI" id="CHEBI:456216"/>
        <dbReference type="EC" id="2.7.11.1"/>
    </reaction>
</comment>
<dbReference type="GO" id="GO:0005524">
    <property type="term" value="F:ATP binding"/>
    <property type="evidence" value="ECO:0007669"/>
    <property type="project" value="UniProtKB-UniRule"/>
</dbReference>
<dbReference type="InterPro" id="IPR009091">
    <property type="entry name" value="RCC1/BLIP-II"/>
</dbReference>
<dbReference type="PROSITE" id="PS50011">
    <property type="entry name" value="PROTEIN_KINASE_DOM"/>
    <property type="match status" value="1"/>
</dbReference>
<dbReference type="PANTHER" id="PTHR47460:SF1">
    <property type="entry name" value="SERINE_THREONINE-PROTEIN KINASE-LIKE PROTEIN ACR4"/>
    <property type="match status" value="1"/>
</dbReference>
<dbReference type="EC" id="2.7.11.1" evidence="2"/>
<feature type="transmembrane region" description="Helical" evidence="19">
    <location>
        <begin position="474"/>
        <end position="498"/>
    </location>
</feature>
<keyword evidence="11 19" id="KW-0472">Membrane</keyword>
<dbReference type="SUPFAM" id="SSF50985">
    <property type="entry name" value="RCC1/BLIP-II"/>
    <property type="match status" value="1"/>
</dbReference>
<protein>
    <recommendedName>
        <fullName evidence="2">non-specific serine/threonine protein kinase</fullName>
        <ecNumber evidence="2">2.7.11.1</ecNumber>
    </recommendedName>
</protein>
<evidence type="ECO:0000256" key="1">
    <source>
        <dbReference type="ARBA" id="ARBA00004479"/>
    </source>
</evidence>
<evidence type="ECO:0000313" key="23">
    <source>
        <dbReference type="Proteomes" id="UP001154282"/>
    </source>
</evidence>
<keyword evidence="23" id="KW-1185">Reference proteome</keyword>
<keyword evidence="8" id="KW-0418">Kinase</keyword>
<evidence type="ECO:0000256" key="14">
    <source>
        <dbReference type="ARBA" id="ARBA00023180"/>
    </source>
</evidence>
<evidence type="ECO:0000256" key="15">
    <source>
        <dbReference type="ARBA" id="ARBA00047899"/>
    </source>
</evidence>
<evidence type="ECO:0000259" key="21">
    <source>
        <dbReference type="PROSITE" id="PS50050"/>
    </source>
</evidence>
<evidence type="ECO:0000256" key="13">
    <source>
        <dbReference type="ARBA" id="ARBA00023170"/>
    </source>
</evidence>
<evidence type="ECO:0000256" key="10">
    <source>
        <dbReference type="ARBA" id="ARBA00022989"/>
    </source>
</evidence>
<evidence type="ECO:0000256" key="5">
    <source>
        <dbReference type="ARBA" id="ARBA00022692"/>
    </source>
</evidence>
<dbReference type="PANTHER" id="PTHR47460">
    <property type="entry name" value="SERINE/THREONINE-PROTEIN KINASE-LIKE PROTEIN ACR4"/>
    <property type="match status" value="1"/>
</dbReference>
<keyword evidence="3" id="KW-0723">Serine/threonine-protein kinase</keyword>
<evidence type="ECO:0000256" key="2">
    <source>
        <dbReference type="ARBA" id="ARBA00012513"/>
    </source>
</evidence>
<evidence type="ECO:0000256" key="12">
    <source>
        <dbReference type="ARBA" id="ARBA00023157"/>
    </source>
</evidence>
<evidence type="ECO:0000313" key="22">
    <source>
        <dbReference type="EMBL" id="CAI0411756.1"/>
    </source>
</evidence>
<accession>A0AAV0JPB8</accession>
<evidence type="ECO:0000256" key="6">
    <source>
        <dbReference type="ARBA" id="ARBA00022729"/>
    </source>
</evidence>
<keyword evidence="14" id="KW-0325">Glycoprotein</keyword>
<dbReference type="EMBL" id="CAMGYJ010000005">
    <property type="protein sequence ID" value="CAI0411756.1"/>
    <property type="molecule type" value="Genomic_DNA"/>
</dbReference>
<dbReference type="InterPro" id="IPR017441">
    <property type="entry name" value="Protein_kinase_ATP_BS"/>
</dbReference>
<dbReference type="PROSITE" id="PS50050">
    <property type="entry name" value="TNFR_NGFR_2"/>
    <property type="match status" value="1"/>
</dbReference>
<gene>
    <name evidence="22" type="ORF">LITE_LOCUS15286</name>
</gene>
<evidence type="ECO:0000256" key="11">
    <source>
        <dbReference type="ARBA" id="ARBA00023136"/>
    </source>
</evidence>
<evidence type="ECO:0000256" key="18">
    <source>
        <dbReference type="PROSITE-ProRule" id="PRU10141"/>
    </source>
</evidence>
<keyword evidence="7 18" id="KW-0547">Nucleotide-binding</keyword>
<evidence type="ECO:0000256" key="8">
    <source>
        <dbReference type="ARBA" id="ARBA00022777"/>
    </source>
</evidence>
<keyword evidence="10 19" id="KW-1133">Transmembrane helix</keyword>
<organism evidence="22 23">
    <name type="scientific">Linum tenue</name>
    <dbReference type="NCBI Taxonomy" id="586396"/>
    <lineage>
        <taxon>Eukaryota</taxon>
        <taxon>Viridiplantae</taxon>
        <taxon>Streptophyta</taxon>
        <taxon>Embryophyta</taxon>
        <taxon>Tracheophyta</taxon>
        <taxon>Spermatophyta</taxon>
        <taxon>Magnoliopsida</taxon>
        <taxon>eudicotyledons</taxon>
        <taxon>Gunneridae</taxon>
        <taxon>Pentapetalae</taxon>
        <taxon>rosids</taxon>
        <taxon>fabids</taxon>
        <taxon>Malpighiales</taxon>
        <taxon>Linaceae</taxon>
        <taxon>Linum</taxon>
    </lineage>
</organism>
<evidence type="ECO:0000256" key="16">
    <source>
        <dbReference type="ARBA" id="ARBA00048679"/>
    </source>
</evidence>
<evidence type="ECO:0000256" key="9">
    <source>
        <dbReference type="ARBA" id="ARBA00022840"/>
    </source>
</evidence>
<dbReference type="SUPFAM" id="SSF56112">
    <property type="entry name" value="Protein kinase-like (PK-like)"/>
    <property type="match status" value="1"/>
</dbReference>
<dbReference type="GO" id="GO:0016020">
    <property type="term" value="C:membrane"/>
    <property type="evidence" value="ECO:0007669"/>
    <property type="project" value="UniProtKB-SubCell"/>
</dbReference>
<feature type="domain" description="TNFR-Cys" evidence="21">
    <location>
        <begin position="379"/>
        <end position="434"/>
    </location>
</feature>
<feature type="repeat" description="TNFR-Cys" evidence="17">
    <location>
        <begin position="379"/>
        <end position="434"/>
    </location>
</feature>
<dbReference type="InterPro" id="IPR001368">
    <property type="entry name" value="TNFR/NGFR_Cys_rich_reg"/>
</dbReference>
<feature type="disulfide bond" evidence="17">
    <location>
        <begin position="416"/>
        <end position="434"/>
    </location>
</feature>
<dbReference type="AlphaFoldDB" id="A0AAV0JPB8"/>
<evidence type="ECO:0000256" key="4">
    <source>
        <dbReference type="ARBA" id="ARBA00022679"/>
    </source>
</evidence>
<keyword evidence="9 18" id="KW-0067">ATP-binding</keyword>
<reference evidence="22" key="1">
    <citation type="submission" date="2022-08" db="EMBL/GenBank/DDBJ databases">
        <authorList>
            <person name="Gutierrez-Valencia J."/>
        </authorList>
    </citation>
    <scope>NUCLEOTIDE SEQUENCE</scope>
</reference>
<evidence type="ECO:0000256" key="19">
    <source>
        <dbReference type="SAM" id="Phobius"/>
    </source>
</evidence>
<keyword evidence="13" id="KW-0675">Receptor</keyword>
<dbReference type="Proteomes" id="UP001154282">
    <property type="component" value="Unassembled WGS sequence"/>
</dbReference>
<keyword evidence="4" id="KW-0808">Transferase</keyword>
<comment type="subcellular location">
    <subcellularLocation>
        <location evidence="1">Membrane</location>
        <topology evidence="1">Single-pass type I membrane protein</topology>
    </subcellularLocation>
</comment>
<comment type="catalytic activity">
    <reaction evidence="16">
        <text>L-seryl-[protein] + ATP = O-phospho-L-seryl-[protein] + ADP + H(+)</text>
        <dbReference type="Rhea" id="RHEA:17989"/>
        <dbReference type="Rhea" id="RHEA-COMP:9863"/>
        <dbReference type="Rhea" id="RHEA-COMP:11604"/>
        <dbReference type="ChEBI" id="CHEBI:15378"/>
        <dbReference type="ChEBI" id="CHEBI:29999"/>
        <dbReference type="ChEBI" id="CHEBI:30616"/>
        <dbReference type="ChEBI" id="CHEBI:83421"/>
        <dbReference type="ChEBI" id="CHEBI:456216"/>
        <dbReference type="EC" id="2.7.11.1"/>
    </reaction>
</comment>
<feature type="domain" description="Protein kinase" evidence="20">
    <location>
        <begin position="563"/>
        <end position="828"/>
    </location>
</feature>
<dbReference type="Pfam" id="PF07714">
    <property type="entry name" value="PK_Tyr_Ser-Thr"/>
    <property type="match status" value="1"/>
</dbReference>
<dbReference type="PROSITE" id="PS00107">
    <property type="entry name" value="PROTEIN_KINASE_ATP"/>
    <property type="match status" value="1"/>
</dbReference>
<dbReference type="FunFam" id="3.30.200.20:FF:000357">
    <property type="entry name" value="serine/threonine-protein kinase-like protein CCR1"/>
    <property type="match status" value="1"/>
</dbReference>
<feature type="binding site" evidence="18">
    <location>
        <position position="591"/>
    </location>
    <ligand>
        <name>ATP</name>
        <dbReference type="ChEBI" id="CHEBI:30616"/>
    </ligand>
</feature>
<comment type="caution">
    <text evidence="22">The sequence shown here is derived from an EMBL/GenBank/DDBJ whole genome shotgun (WGS) entry which is preliminary data.</text>
</comment>
<dbReference type="Gene3D" id="1.10.510.10">
    <property type="entry name" value="Transferase(Phosphotransferase) domain 1"/>
    <property type="match status" value="2"/>
</dbReference>
<dbReference type="InterPro" id="IPR011009">
    <property type="entry name" value="Kinase-like_dom_sf"/>
</dbReference>
<dbReference type="InterPro" id="IPR000719">
    <property type="entry name" value="Prot_kinase_dom"/>
</dbReference>
<comment type="caution">
    <text evidence="17">Lacks conserved residue(s) required for the propagation of feature annotation.</text>
</comment>
<keyword evidence="6" id="KW-0732">Signal</keyword>
<keyword evidence="5 19" id="KW-0812">Transmembrane</keyword>
<dbReference type="FunFam" id="1.10.510.10:FF:000940">
    <property type="entry name" value="Serine/threonine-protein kinase-like protein CCR1"/>
    <property type="match status" value="1"/>
</dbReference>
<keyword evidence="12 17" id="KW-1015">Disulfide bond</keyword>
<evidence type="ECO:0000259" key="20">
    <source>
        <dbReference type="PROSITE" id="PS50011"/>
    </source>
</evidence>
<sequence length="828" mass="90405">MKEKQNPTANLNRNLRRAMPQIPLFLFKHSELSVMEKGIRRCLYGSLPMVVAALVSILRLSTTASGYGSFGPVAAAFGGDGFFCAIDVAGKQEVVCWDKYENFTASSSAAYLAPLPPMASLSGGEEFLCGITSNTSQPFCFKKSDPGTNLVPPSFQDNSYSQIAAGKNHACGIRGTYYSVGIEDYGRIDCWEFNQTTTSFSSPYVDSHAFKNIVAGDGFSCGVVEQNGVICWGPRSAEMDVPAMSGDYEILASGRSSVCGISSASREVHCWGSDASQVNSLPMGGDRFVGLTAGADYFCGVREDNHEVQCWGYDVDPSSAPMGSGFTAIASSDYTACGIREVDLVVGCWSVVYGKSPTDYKPPAQLCSPGTCSQATSSSCPDGMFSFDPSILDVSKWTNICARKDLKICLPCGTSCSHGYFLSTQCTENAGRTCTSCSLCRNSSCWDTCGLLRTANETPQHEQKQKKKKKKKKLVLIIGMSLLACLLLVSSCCVIFQVRRATRDGKKKRSYWQQFCICKPVAVEADPDPDPDQDPEPIPSKSWYVGKAQVFRLSDLKDATHGFKEFNELGRGSFGFVYKAVLSDGRQVVVKRANAATIIHTNNRQFESELEILCRLRHRNIVNLLGYCTEMGERLLVYEYIPHGTLHNHLHGELSPLLDWNLRLRIALQVARGLQYMHNGNNDVTPAAISIVHGNLRTSKVLLDSDWRPRIGDFGLSNGSENPKSSEKGDVYSFGIVVLEILSGRKAYDKDCSPPGIVEWAVPLIRSGNSVAIIDKNVALPENVQPLLKLADVAEAALRENPSERSDVASLSNLLDEIVKMEVDILKT</sequence>